<reference evidence="2 3" key="1">
    <citation type="submission" date="2019-03" db="EMBL/GenBank/DDBJ databases">
        <title>First draft genome of Liparis tanakae, snailfish: a comprehensive survey of snailfish specific genes.</title>
        <authorList>
            <person name="Kim W."/>
            <person name="Song I."/>
            <person name="Jeong J.-H."/>
            <person name="Kim D."/>
            <person name="Kim S."/>
            <person name="Ryu S."/>
            <person name="Song J.Y."/>
            <person name="Lee S.K."/>
        </authorList>
    </citation>
    <scope>NUCLEOTIDE SEQUENCE [LARGE SCALE GENOMIC DNA]</scope>
    <source>
        <tissue evidence="2">Muscle</tissue>
    </source>
</reference>
<sequence>MEITYESSNRGELAHDGGSRLHANRVPNEGVSADHWLGAYPDEGRLGRTPDSSATSNRPRGRRPDSVRPYGFKRTRCEMRCISEELLKEQCAASGGIYKHNLSQFLLFGRSGPP</sequence>
<proteinExistence type="predicted"/>
<dbReference type="Proteomes" id="UP000314294">
    <property type="component" value="Unassembled WGS sequence"/>
</dbReference>
<dbReference type="EMBL" id="SRLO01001520">
    <property type="protein sequence ID" value="TNN37201.1"/>
    <property type="molecule type" value="Genomic_DNA"/>
</dbReference>
<evidence type="ECO:0000313" key="2">
    <source>
        <dbReference type="EMBL" id="TNN37201.1"/>
    </source>
</evidence>
<keyword evidence="3" id="KW-1185">Reference proteome</keyword>
<organism evidence="2 3">
    <name type="scientific">Liparis tanakae</name>
    <name type="common">Tanaka's snailfish</name>
    <dbReference type="NCBI Taxonomy" id="230148"/>
    <lineage>
        <taxon>Eukaryota</taxon>
        <taxon>Metazoa</taxon>
        <taxon>Chordata</taxon>
        <taxon>Craniata</taxon>
        <taxon>Vertebrata</taxon>
        <taxon>Euteleostomi</taxon>
        <taxon>Actinopterygii</taxon>
        <taxon>Neopterygii</taxon>
        <taxon>Teleostei</taxon>
        <taxon>Neoteleostei</taxon>
        <taxon>Acanthomorphata</taxon>
        <taxon>Eupercaria</taxon>
        <taxon>Perciformes</taxon>
        <taxon>Cottioidei</taxon>
        <taxon>Cottales</taxon>
        <taxon>Liparidae</taxon>
        <taxon>Liparis</taxon>
    </lineage>
</organism>
<evidence type="ECO:0000313" key="3">
    <source>
        <dbReference type="Proteomes" id="UP000314294"/>
    </source>
</evidence>
<name>A0A4Z2F8Q6_9TELE</name>
<feature type="compositionally biased region" description="Polar residues" evidence="1">
    <location>
        <begin position="1"/>
        <end position="10"/>
    </location>
</feature>
<accession>A0A4Z2F8Q6</accession>
<evidence type="ECO:0000256" key="1">
    <source>
        <dbReference type="SAM" id="MobiDB-lite"/>
    </source>
</evidence>
<protein>
    <submittedName>
        <fullName evidence="2">Uncharacterized protein</fullName>
    </submittedName>
</protein>
<gene>
    <name evidence="2" type="ORF">EYF80_052638</name>
</gene>
<dbReference type="AlphaFoldDB" id="A0A4Z2F8Q6"/>
<feature type="region of interest" description="Disordered" evidence="1">
    <location>
        <begin position="1"/>
        <end position="69"/>
    </location>
</feature>
<comment type="caution">
    <text evidence="2">The sequence shown here is derived from an EMBL/GenBank/DDBJ whole genome shotgun (WGS) entry which is preliminary data.</text>
</comment>